<dbReference type="GeneID" id="83156612"/>
<dbReference type="OrthoDB" id="8233337at2"/>
<sequence length="401" mass="42928">MRQNHIALAAAAVLLTGCVTGCSSAQQSSQTPISTTAESSALSDSDRALIDRSLASIGNTSRIRAAMDRAKTGNVTIGFIGGSITEGMTAGGNDCYAARTHQYFQTQFAEGKEVQYVNAGLSGTSSVLGLLRAQKELFQYAPDVIFIEFAVNDAQDAQHRIAYESLVKECLNQPQKPAVVLLFTVLKDGYSCQEQMAQIGAAYDLPMISVGDALNPAFQSGDMQWSEYSDDTSHPNKFGHQLVASMLSNYLDKAATQPPTEEKLPETPVFGDGYMGATLLDMSAVAVTGYGSFEPKSFSMLFDRGFAAKADGTAQPLCFTVTGKKLFLVYTAQNSVDWGIAGVYVNGRLASTITANSKNGWGDPAVELAYESDTPQELQVQISMLAEQESKQFQLLGVGVQ</sequence>
<organism evidence="3 4">
    <name type="scientific">Ruminococcus champanellensis (strain DSM 18848 / JCM 17042 / KCTC 15320 / 18P13)</name>
    <dbReference type="NCBI Taxonomy" id="213810"/>
    <lineage>
        <taxon>Bacteria</taxon>
        <taxon>Bacillati</taxon>
        <taxon>Bacillota</taxon>
        <taxon>Clostridia</taxon>
        <taxon>Eubacteriales</taxon>
        <taxon>Oscillospiraceae</taxon>
        <taxon>Ruminococcus</taxon>
    </lineage>
</organism>
<feature type="signal peptide" evidence="1">
    <location>
        <begin position="1"/>
        <end position="25"/>
    </location>
</feature>
<dbReference type="HOGENOM" id="CLU_035115_0_0_9"/>
<name>D4LED5_RUMC1</name>
<accession>D4LED5</accession>
<evidence type="ECO:0000313" key="4">
    <source>
        <dbReference type="Proteomes" id="UP000007054"/>
    </source>
</evidence>
<dbReference type="BioCyc" id="RCHA213810:RUM_RS09425-MONOMER"/>
<keyword evidence="4" id="KW-1185">Reference proteome</keyword>
<dbReference type="STRING" id="213810.RUM_19420"/>
<dbReference type="PROSITE" id="PS51257">
    <property type="entry name" value="PROKAR_LIPOPROTEIN"/>
    <property type="match status" value="1"/>
</dbReference>
<dbReference type="PANTHER" id="PTHR34407">
    <property type="entry name" value="EXPRESSED PROTEIN"/>
    <property type="match status" value="1"/>
</dbReference>
<reference evidence="3" key="2">
    <citation type="submission" date="2010-03" db="EMBL/GenBank/DDBJ databases">
        <authorList>
            <person name="Pajon A."/>
        </authorList>
    </citation>
    <scope>NUCLEOTIDE SEQUENCE</scope>
    <source>
        <strain evidence="3">Type strain: 18P13</strain>
    </source>
</reference>
<dbReference type="CDD" id="cd00229">
    <property type="entry name" value="SGNH_hydrolase"/>
    <property type="match status" value="1"/>
</dbReference>
<dbReference type="PANTHER" id="PTHR34407:SF1">
    <property type="entry name" value="SGNH HYDROLASE-TYPE ESTERASE DOMAIN-CONTAINING PROTEIN"/>
    <property type="match status" value="1"/>
</dbReference>
<dbReference type="RefSeq" id="WP_015558886.1">
    <property type="nucleotide sequence ID" value="NC_021039.1"/>
</dbReference>
<dbReference type="InterPro" id="IPR036514">
    <property type="entry name" value="SGNH_hydro_sf"/>
</dbReference>
<dbReference type="AlphaFoldDB" id="D4LED5"/>
<evidence type="ECO:0000256" key="1">
    <source>
        <dbReference type="SAM" id="SignalP"/>
    </source>
</evidence>
<dbReference type="InterPro" id="IPR013830">
    <property type="entry name" value="SGNH_hydro"/>
</dbReference>
<proteinExistence type="predicted"/>
<keyword evidence="1" id="KW-0732">Signal</keyword>
<gene>
    <name evidence="3" type="ordered locus">RUM_19420</name>
</gene>
<evidence type="ECO:0000259" key="2">
    <source>
        <dbReference type="Pfam" id="PF13472"/>
    </source>
</evidence>
<feature type="chain" id="PRO_5003060881" evidence="1">
    <location>
        <begin position="26"/>
        <end position="401"/>
    </location>
</feature>
<protein>
    <submittedName>
        <fullName evidence="3">Lysophospholipase L1 and related esterases</fullName>
    </submittedName>
</protein>
<dbReference type="SUPFAM" id="SSF52266">
    <property type="entry name" value="SGNH hydrolase"/>
    <property type="match status" value="1"/>
</dbReference>
<dbReference type="Proteomes" id="UP000007054">
    <property type="component" value="Chromosome"/>
</dbReference>
<dbReference type="PATRIC" id="fig|213810.4.peg.1842"/>
<dbReference type="EMBL" id="FP929052">
    <property type="protein sequence ID" value="CBL17980.1"/>
    <property type="molecule type" value="Genomic_DNA"/>
</dbReference>
<dbReference type="Pfam" id="PF13472">
    <property type="entry name" value="Lipase_GDSL_2"/>
    <property type="match status" value="1"/>
</dbReference>
<dbReference type="KEGG" id="rch:RUM_19420"/>
<dbReference type="Gene3D" id="3.40.50.1110">
    <property type="entry name" value="SGNH hydrolase"/>
    <property type="match status" value="1"/>
</dbReference>
<reference evidence="3" key="1">
    <citation type="submission" date="2010-03" db="EMBL/GenBank/DDBJ databases">
        <title>The genome sequence of Ruminococcus sp. 18P13.</title>
        <authorList>
            <consortium name="metaHIT consortium -- http://www.metahit.eu/"/>
            <person name="Pajon A."/>
            <person name="Turner K."/>
            <person name="Parkhill J."/>
            <person name="Bernalier A."/>
        </authorList>
    </citation>
    <scope>NUCLEOTIDE SEQUENCE [LARGE SCALE GENOMIC DNA]</scope>
    <source>
        <strain evidence="3">Type strain: 18P13</strain>
    </source>
</reference>
<feature type="domain" description="SGNH hydrolase-type esterase" evidence="2">
    <location>
        <begin position="79"/>
        <end position="242"/>
    </location>
</feature>
<evidence type="ECO:0000313" key="3">
    <source>
        <dbReference type="EMBL" id="CBL17980.1"/>
    </source>
</evidence>